<dbReference type="SMART" id="SM00181">
    <property type="entry name" value="EGF"/>
    <property type="match status" value="5"/>
</dbReference>
<feature type="domain" description="EGF-like" evidence="13">
    <location>
        <begin position="24"/>
        <end position="60"/>
    </location>
</feature>
<feature type="domain" description="G-protein coupled receptors family 2 profile 2" evidence="14">
    <location>
        <begin position="227"/>
        <end position="488"/>
    </location>
</feature>
<evidence type="ECO:0000256" key="7">
    <source>
        <dbReference type="ARBA" id="ARBA00023136"/>
    </source>
</evidence>
<feature type="disulfide bond" evidence="10">
    <location>
        <begin position="107"/>
        <end position="124"/>
    </location>
</feature>
<dbReference type="InterPro" id="IPR050906">
    <property type="entry name" value="Notch_signaling"/>
</dbReference>
<dbReference type="InterPro" id="IPR017981">
    <property type="entry name" value="GPCR_2-like_7TM"/>
</dbReference>
<dbReference type="GO" id="GO:0005509">
    <property type="term" value="F:calcium ion binding"/>
    <property type="evidence" value="ECO:0007669"/>
    <property type="project" value="InterPro"/>
</dbReference>
<evidence type="ECO:0000256" key="10">
    <source>
        <dbReference type="PROSITE-ProRule" id="PRU00076"/>
    </source>
</evidence>
<dbReference type="PROSITE" id="PS00022">
    <property type="entry name" value="EGF_1"/>
    <property type="match status" value="6"/>
</dbReference>
<dbReference type="GO" id="GO:0007166">
    <property type="term" value="P:cell surface receptor signaling pathway"/>
    <property type="evidence" value="ECO:0007669"/>
    <property type="project" value="InterPro"/>
</dbReference>
<dbReference type="FunFam" id="2.10.25.10:FF:000327">
    <property type="entry name" value="neurogenic locus notch homolog protein 4"/>
    <property type="match status" value="1"/>
</dbReference>
<dbReference type="PROSITE" id="PS50261">
    <property type="entry name" value="G_PROTEIN_RECEP_F2_4"/>
    <property type="match status" value="1"/>
</dbReference>
<evidence type="ECO:0000313" key="16">
    <source>
        <dbReference type="WBParaSite" id="PSAMB.scaffold2877size20767.g19542.t1"/>
    </source>
</evidence>
<dbReference type="AlphaFoldDB" id="A0A914W0P1"/>
<proteinExistence type="predicted"/>
<feature type="disulfide bond" evidence="10">
    <location>
        <begin position="163"/>
        <end position="172"/>
    </location>
</feature>
<dbReference type="PROSITE" id="PS00010">
    <property type="entry name" value="ASX_HYDROXYL"/>
    <property type="match status" value="3"/>
</dbReference>
<evidence type="ECO:0000256" key="2">
    <source>
        <dbReference type="ARBA" id="ARBA00022536"/>
    </source>
</evidence>
<dbReference type="InterPro" id="IPR001881">
    <property type="entry name" value="EGF-like_Ca-bd_dom"/>
</dbReference>
<keyword evidence="8 10" id="KW-1015">Disulfide bond</keyword>
<dbReference type="GO" id="GO:0004930">
    <property type="term" value="F:G protein-coupled receptor activity"/>
    <property type="evidence" value="ECO:0007669"/>
    <property type="project" value="InterPro"/>
</dbReference>
<accession>A0A914W0P1</accession>
<protein>
    <submittedName>
        <fullName evidence="16">Uncharacterized protein</fullName>
    </submittedName>
</protein>
<dbReference type="FunFam" id="2.10.25.10:FF:000472">
    <property type="entry name" value="Uncharacterized protein, isoform A"/>
    <property type="match status" value="2"/>
</dbReference>
<dbReference type="InterPro" id="IPR018097">
    <property type="entry name" value="EGF_Ca-bd_CS"/>
</dbReference>
<evidence type="ECO:0000256" key="11">
    <source>
        <dbReference type="SAM" id="MobiDB-lite"/>
    </source>
</evidence>
<evidence type="ECO:0000256" key="6">
    <source>
        <dbReference type="ARBA" id="ARBA00022989"/>
    </source>
</evidence>
<reference evidence="16" key="1">
    <citation type="submission" date="2022-11" db="UniProtKB">
        <authorList>
            <consortium name="WormBaseParasite"/>
        </authorList>
    </citation>
    <scope>IDENTIFICATION</scope>
</reference>
<evidence type="ECO:0000259" key="14">
    <source>
        <dbReference type="PROSITE" id="PS50261"/>
    </source>
</evidence>
<dbReference type="Proteomes" id="UP000887566">
    <property type="component" value="Unplaced"/>
</dbReference>
<feature type="transmembrane region" description="Helical" evidence="12">
    <location>
        <begin position="397"/>
        <end position="419"/>
    </location>
</feature>
<dbReference type="InterPro" id="IPR013032">
    <property type="entry name" value="EGF-like_CS"/>
</dbReference>
<dbReference type="GO" id="GO:0016020">
    <property type="term" value="C:membrane"/>
    <property type="evidence" value="ECO:0007669"/>
    <property type="project" value="UniProtKB-SubCell"/>
</dbReference>
<evidence type="ECO:0000313" key="15">
    <source>
        <dbReference type="Proteomes" id="UP000887566"/>
    </source>
</evidence>
<comment type="caution">
    <text evidence="10">Lacks conserved residue(s) required for the propagation of feature annotation.</text>
</comment>
<feature type="domain" description="EGF-like" evidence="13">
    <location>
        <begin position="138"/>
        <end position="173"/>
    </location>
</feature>
<keyword evidence="15" id="KW-1185">Reference proteome</keyword>
<feature type="domain" description="EGF-like" evidence="13">
    <location>
        <begin position="175"/>
        <end position="211"/>
    </location>
</feature>
<dbReference type="PANTHER" id="PTHR24044">
    <property type="entry name" value="NOTCH LIGAND FAMILY MEMBER"/>
    <property type="match status" value="1"/>
</dbReference>
<feature type="disulfide bond" evidence="10">
    <location>
        <begin position="12"/>
        <end position="21"/>
    </location>
</feature>
<feature type="transmembrane region" description="Helical" evidence="12">
    <location>
        <begin position="313"/>
        <end position="334"/>
    </location>
</feature>
<dbReference type="PRINTS" id="PR00010">
    <property type="entry name" value="EGFBLOOD"/>
</dbReference>
<name>A0A914W0P1_9BILA</name>
<feature type="region of interest" description="Disordered" evidence="11">
    <location>
        <begin position="512"/>
        <end position="558"/>
    </location>
</feature>
<evidence type="ECO:0000256" key="12">
    <source>
        <dbReference type="SAM" id="Phobius"/>
    </source>
</evidence>
<dbReference type="Pfam" id="PF00008">
    <property type="entry name" value="EGF"/>
    <property type="match status" value="3"/>
</dbReference>
<evidence type="ECO:0000256" key="8">
    <source>
        <dbReference type="ARBA" id="ARBA00023157"/>
    </source>
</evidence>
<keyword evidence="6 12" id="KW-1133">Transmembrane helix</keyword>
<feature type="domain" description="EGF-like" evidence="13">
    <location>
        <begin position="62"/>
        <end position="98"/>
    </location>
</feature>
<dbReference type="GO" id="GO:0005112">
    <property type="term" value="F:Notch binding"/>
    <property type="evidence" value="ECO:0007669"/>
    <property type="project" value="TreeGrafter"/>
</dbReference>
<dbReference type="PROSITE" id="PS50026">
    <property type="entry name" value="EGF_3"/>
    <property type="match status" value="6"/>
</dbReference>
<dbReference type="InterPro" id="IPR000742">
    <property type="entry name" value="EGF"/>
</dbReference>
<dbReference type="InterPro" id="IPR000152">
    <property type="entry name" value="EGF-type_Asp/Asn_hydroxyl_site"/>
</dbReference>
<feature type="transmembrane region" description="Helical" evidence="12">
    <location>
        <begin position="355"/>
        <end position="375"/>
    </location>
</feature>
<comment type="subcellular location">
    <subcellularLocation>
        <location evidence="1">Membrane</location>
        <topology evidence="1">Multi-pass membrane protein</topology>
    </subcellularLocation>
</comment>
<feature type="disulfide bond" evidence="10">
    <location>
        <begin position="50"/>
        <end position="59"/>
    </location>
</feature>
<keyword evidence="3 12" id="KW-0812">Transmembrane</keyword>
<feature type="disulfide bond" evidence="10">
    <location>
        <begin position="201"/>
        <end position="210"/>
    </location>
</feature>
<evidence type="ECO:0000256" key="4">
    <source>
        <dbReference type="ARBA" id="ARBA00022729"/>
    </source>
</evidence>
<dbReference type="SMART" id="SM00179">
    <property type="entry name" value="EGF_CA"/>
    <property type="match status" value="4"/>
</dbReference>
<feature type="transmembrane region" description="Helical" evidence="12">
    <location>
        <begin position="465"/>
        <end position="487"/>
    </location>
</feature>
<dbReference type="CDD" id="cd00054">
    <property type="entry name" value="EGF_CA"/>
    <property type="match status" value="4"/>
</dbReference>
<keyword evidence="5" id="KW-0677">Repeat</keyword>
<keyword evidence="7 12" id="KW-0472">Membrane</keyword>
<organism evidence="15 16">
    <name type="scientific">Plectus sambesii</name>
    <dbReference type="NCBI Taxonomy" id="2011161"/>
    <lineage>
        <taxon>Eukaryota</taxon>
        <taxon>Metazoa</taxon>
        <taxon>Ecdysozoa</taxon>
        <taxon>Nematoda</taxon>
        <taxon>Chromadorea</taxon>
        <taxon>Plectida</taxon>
        <taxon>Plectina</taxon>
        <taxon>Plectoidea</taxon>
        <taxon>Plectidae</taxon>
        <taxon>Plectus</taxon>
    </lineage>
</organism>
<evidence type="ECO:0000256" key="9">
    <source>
        <dbReference type="ARBA" id="ARBA00023180"/>
    </source>
</evidence>
<dbReference type="PROSITE" id="PS01186">
    <property type="entry name" value="EGF_2"/>
    <property type="match status" value="3"/>
</dbReference>
<dbReference type="PROSITE" id="PS01187">
    <property type="entry name" value="EGF_CA"/>
    <property type="match status" value="2"/>
</dbReference>
<dbReference type="Gene3D" id="2.10.25.10">
    <property type="entry name" value="Laminin"/>
    <property type="match status" value="5"/>
</dbReference>
<feature type="transmembrane region" description="Helical" evidence="12">
    <location>
        <begin position="440"/>
        <end position="459"/>
    </location>
</feature>
<dbReference type="PANTHER" id="PTHR24044:SF417">
    <property type="entry name" value="WEARY, ISOFORM B"/>
    <property type="match status" value="1"/>
</dbReference>
<feature type="disulfide bond" evidence="10">
    <location>
        <begin position="126"/>
        <end position="135"/>
    </location>
</feature>
<feature type="compositionally biased region" description="Polar residues" evidence="11">
    <location>
        <begin position="540"/>
        <end position="553"/>
    </location>
</feature>
<evidence type="ECO:0000256" key="3">
    <source>
        <dbReference type="ARBA" id="ARBA00022692"/>
    </source>
</evidence>
<evidence type="ECO:0000259" key="13">
    <source>
        <dbReference type="PROSITE" id="PS50026"/>
    </source>
</evidence>
<keyword evidence="9" id="KW-0325">Glycoprotein</keyword>
<feature type="domain" description="EGF-like" evidence="13">
    <location>
        <begin position="99"/>
        <end position="136"/>
    </location>
</feature>
<evidence type="ECO:0000256" key="1">
    <source>
        <dbReference type="ARBA" id="ARBA00004141"/>
    </source>
</evidence>
<feature type="transmembrane region" description="Helical" evidence="12">
    <location>
        <begin position="271"/>
        <end position="293"/>
    </location>
</feature>
<keyword evidence="2 10" id="KW-0245">EGF-like domain</keyword>
<dbReference type="Pfam" id="PF12661">
    <property type="entry name" value="hEGF"/>
    <property type="match status" value="1"/>
</dbReference>
<dbReference type="Gene3D" id="1.20.1070.10">
    <property type="entry name" value="Rhodopsin 7-helix transmembrane proteins"/>
    <property type="match status" value="1"/>
</dbReference>
<dbReference type="InterPro" id="IPR000832">
    <property type="entry name" value="GPCR_2_secretin-like"/>
</dbReference>
<dbReference type="Pfam" id="PF00002">
    <property type="entry name" value="7tm_2"/>
    <property type="match status" value="1"/>
</dbReference>
<evidence type="ECO:0000256" key="5">
    <source>
        <dbReference type="ARBA" id="ARBA00022737"/>
    </source>
</evidence>
<feature type="transmembrane region" description="Helical" evidence="12">
    <location>
        <begin position="237"/>
        <end position="259"/>
    </location>
</feature>
<feature type="disulfide bond" evidence="10">
    <location>
        <begin position="88"/>
        <end position="97"/>
    </location>
</feature>
<dbReference type="WBParaSite" id="PSAMB.scaffold2877size20767.g19542.t1">
    <property type="protein sequence ID" value="PSAMB.scaffold2877size20767.g19542.t1"/>
    <property type="gene ID" value="PSAMB.scaffold2877size20767.g19542"/>
</dbReference>
<keyword evidence="4" id="KW-0732">Signal</keyword>
<sequence length="608" mass="66249">MGVTNTSHVCICIPGYTGKDCSTDIDECASTPCKHKGTCTDELNSFSCNCTKGYFGETCEDDIDECASMPCMNNGTCLNQIGKYECDCPLHYTGSRCETDLCNPNPCQHGGLCDYSNSTNDYNCTCIEIYGGKSCEKKVDNCLSDPCANGGVCVPGVAWKCQCKSGWEGTTCAENIDECASNPCNNLGNCTDHFNSFTCACLPAFSGLLCEEHLTTCVIQTDEEKSQRIAMVTAQSLSSMSLIICLCIVLVIFIFLLQFSTERILHMGEEISLLLAHLIILFARTPTIADAGAFCDSQASGNPVKLGEDQCRLVATILHYLFMVHFGFFFLEALNNYCVNTYVANGTSMYGRWKNLLLGLGVPLIPVAATAILHFKTYISDHTCWCNMDEPNFIGEIIPTLLFCVPALVMNEAAGMGHYNEHPDSVKEKRHSAYGSSRSAMVVIPLSLAAWIVGMTAVHETDLSLYSLCSILNLILGIAIVIAHTLSNSRARNLLHKVFCWWSCEKKKVDPAPPTPVSSLPAANPPLPATNPSPIKTKPPSINNSAAVQNDSGLTKENDDIDLDKMIRDSIAPISGSNNAVRRNPKKIIEPNEDIDLDKMIRDSVSRI</sequence>
<feature type="domain" description="EGF-like" evidence="13">
    <location>
        <begin position="1"/>
        <end position="22"/>
    </location>
</feature>
<dbReference type="SUPFAM" id="SSF57196">
    <property type="entry name" value="EGF/Laminin"/>
    <property type="match status" value="5"/>
</dbReference>